<dbReference type="InterPro" id="IPR003442">
    <property type="entry name" value="T6A_TsaE"/>
</dbReference>
<keyword evidence="8" id="KW-0067">ATP-binding</keyword>
<evidence type="ECO:0000256" key="10">
    <source>
        <dbReference type="ARBA" id="ARBA00032441"/>
    </source>
</evidence>
<name>A0A501WTP3_9RHOB</name>
<keyword evidence="12" id="KW-1185">Reference proteome</keyword>
<evidence type="ECO:0000313" key="11">
    <source>
        <dbReference type="EMBL" id="TPE52739.1"/>
    </source>
</evidence>
<keyword evidence="11" id="KW-0808">Transferase</keyword>
<proteinExistence type="inferred from homology"/>
<protein>
    <recommendedName>
        <fullName evidence="3">tRNA threonylcarbamoyladenosine biosynthesis protein TsaE</fullName>
    </recommendedName>
    <alternativeName>
        <fullName evidence="10">t(6)A37 threonylcarbamoyladenosine biosynthesis protein TsaE</fullName>
    </alternativeName>
</protein>
<dbReference type="AlphaFoldDB" id="A0A501WTP3"/>
<keyword evidence="4" id="KW-0963">Cytoplasm</keyword>
<evidence type="ECO:0000256" key="3">
    <source>
        <dbReference type="ARBA" id="ARBA00019010"/>
    </source>
</evidence>
<keyword evidence="6" id="KW-0479">Metal-binding</keyword>
<keyword evidence="5" id="KW-0819">tRNA processing</keyword>
<evidence type="ECO:0000256" key="6">
    <source>
        <dbReference type="ARBA" id="ARBA00022723"/>
    </source>
</evidence>
<dbReference type="SUPFAM" id="SSF52540">
    <property type="entry name" value="P-loop containing nucleoside triphosphate hydrolases"/>
    <property type="match status" value="1"/>
</dbReference>
<keyword evidence="9" id="KW-0460">Magnesium</keyword>
<evidence type="ECO:0000313" key="12">
    <source>
        <dbReference type="Proteomes" id="UP000319255"/>
    </source>
</evidence>
<organism evidence="11 12">
    <name type="scientific">Amaricoccus solimangrovi</name>
    <dbReference type="NCBI Taxonomy" id="2589815"/>
    <lineage>
        <taxon>Bacteria</taxon>
        <taxon>Pseudomonadati</taxon>
        <taxon>Pseudomonadota</taxon>
        <taxon>Alphaproteobacteria</taxon>
        <taxon>Rhodobacterales</taxon>
        <taxon>Paracoccaceae</taxon>
        <taxon>Amaricoccus</taxon>
    </lineage>
</organism>
<comment type="similarity">
    <text evidence="2">Belongs to the TsaE family.</text>
</comment>
<gene>
    <name evidence="11" type="primary">tsaE</name>
    <name evidence="11" type="ORF">FJM51_06080</name>
</gene>
<dbReference type="GO" id="GO:0005737">
    <property type="term" value="C:cytoplasm"/>
    <property type="evidence" value="ECO:0007669"/>
    <property type="project" value="UniProtKB-SubCell"/>
</dbReference>
<evidence type="ECO:0000256" key="2">
    <source>
        <dbReference type="ARBA" id="ARBA00007599"/>
    </source>
</evidence>
<dbReference type="Proteomes" id="UP000319255">
    <property type="component" value="Unassembled WGS sequence"/>
</dbReference>
<reference evidence="11 12" key="1">
    <citation type="submission" date="2019-06" db="EMBL/GenBank/DDBJ databases">
        <title>A novel bacterium of genus Amaricoccus, isolated from marine sediment.</title>
        <authorList>
            <person name="Huang H."/>
            <person name="Mo K."/>
            <person name="Hu Y."/>
        </authorList>
    </citation>
    <scope>NUCLEOTIDE SEQUENCE [LARGE SCALE GENOMIC DNA]</scope>
    <source>
        <strain evidence="11 12">HB172011</strain>
    </source>
</reference>
<dbReference type="GO" id="GO:0016740">
    <property type="term" value="F:transferase activity"/>
    <property type="evidence" value="ECO:0007669"/>
    <property type="project" value="UniProtKB-KW"/>
</dbReference>
<accession>A0A501WTP3</accession>
<dbReference type="GO" id="GO:0002949">
    <property type="term" value="P:tRNA threonylcarbamoyladenosine modification"/>
    <property type="evidence" value="ECO:0007669"/>
    <property type="project" value="InterPro"/>
</dbReference>
<comment type="caution">
    <text evidence="11">The sequence shown here is derived from an EMBL/GenBank/DDBJ whole genome shotgun (WGS) entry which is preliminary data.</text>
</comment>
<keyword evidence="7" id="KW-0547">Nucleotide-binding</keyword>
<dbReference type="InterPro" id="IPR027417">
    <property type="entry name" value="P-loop_NTPase"/>
</dbReference>
<evidence type="ECO:0000256" key="7">
    <source>
        <dbReference type="ARBA" id="ARBA00022741"/>
    </source>
</evidence>
<dbReference type="GO" id="GO:0005524">
    <property type="term" value="F:ATP binding"/>
    <property type="evidence" value="ECO:0007669"/>
    <property type="project" value="UniProtKB-KW"/>
</dbReference>
<evidence type="ECO:0000256" key="4">
    <source>
        <dbReference type="ARBA" id="ARBA00022490"/>
    </source>
</evidence>
<comment type="subcellular location">
    <subcellularLocation>
        <location evidence="1">Cytoplasm</location>
    </subcellularLocation>
</comment>
<dbReference type="PANTHER" id="PTHR33540:SF2">
    <property type="entry name" value="TRNA THREONYLCARBAMOYLADENOSINE BIOSYNTHESIS PROTEIN TSAE"/>
    <property type="match status" value="1"/>
</dbReference>
<dbReference type="Gene3D" id="3.40.50.300">
    <property type="entry name" value="P-loop containing nucleotide triphosphate hydrolases"/>
    <property type="match status" value="1"/>
</dbReference>
<dbReference type="EMBL" id="VFRP01000003">
    <property type="protein sequence ID" value="TPE52739.1"/>
    <property type="molecule type" value="Genomic_DNA"/>
</dbReference>
<dbReference type="GO" id="GO:0046872">
    <property type="term" value="F:metal ion binding"/>
    <property type="evidence" value="ECO:0007669"/>
    <property type="project" value="UniProtKB-KW"/>
</dbReference>
<dbReference type="NCBIfam" id="TIGR00150">
    <property type="entry name" value="T6A_YjeE"/>
    <property type="match status" value="1"/>
</dbReference>
<dbReference type="OrthoDB" id="9800307at2"/>
<sequence>MSQDRPLQRILDLPDPDATEALARALAPRLGAGDLVALSGGLGAGKSLFARALIAHRLAALGRAEDIPSPSFTLVQTYDLGPVELWHADLYRLGTVDEIAELGLEEAFGSAICLVEWAERLGPALPARRIDLRLDFALEGEGRRATLIARGAGWDWLPAALAEMAR</sequence>
<dbReference type="PANTHER" id="PTHR33540">
    <property type="entry name" value="TRNA THREONYLCARBAMOYLADENOSINE BIOSYNTHESIS PROTEIN TSAE"/>
    <property type="match status" value="1"/>
</dbReference>
<evidence type="ECO:0000256" key="8">
    <source>
        <dbReference type="ARBA" id="ARBA00022840"/>
    </source>
</evidence>
<evidence type="ECO:0000256" key="5">
    <source>
        <dbReference type="ARBA" id="ARBA00022694"/>
    </source>
</evidence>
<evidence type="ECO:0000256" key="9">
    <source>
        <dbReference type="ARBA" id="ARBA00022842"/>
    </source>
</evidence>
<evidence type="ECO:0000256" key="1">
    <source>
        <dbReference type="ARBA" id="ARBA00004496"/>
    </source>
</evidence>
<dbReference type="Pfam" id="PF02367">
    <property type="entry name" value="TsaE"/>
    <property type="match status" value="1"/>
</dbReference>